<feature type="transmembrane region" description="Helical" evidence="1">
    <location>
        <begin position="202"/>
        <end position="222"/>
    </location>
</feature>
<feature type="transmembrane region" description="Helical" evidence="1">
    <location>
        <begin position="61"/>
        <end position="79"/>
    </location>
</feature>
<gene>
    <name evidence="3" type="ORF">ABR189_07035</name>
</gene>
<reference evidence="3 4" key="1">
    <citation type="submission" date="2024-06" db="EMBL/GenBank/DDBJ databases">
        <title>Chitinophaga defluvii sp. nov., isolated from municipal sewage.</title>
        <authorList>
            <person name="Zhang L."/>
        </authorList>
    </citation>
    <scope>NUCLEOTIDE SEQUENCE [LARGE SCALE GENOMIC DNA]</scope>
    <source>
        <strain evidence="3 4">H8</strain>
    </source>
</reference>
<comment type="caution">
    <text evidence="3">The sequence shown here is derived from an EMBL/GenBank/DDBJ whole genome shotgun (WGS) entry which is preliminary data.</text>
</comment>
<keyword evidence="1" id="KW-1133">Transmembrane helix</keyword>
<organism evidence="3 4">
    <name type="scientific">Chitinophaga defluvii</name>
    <dbReference type="NCBI Taxonomy" id="3163343"/>
    <lineage>
        <taxon>Bacteria</taxon>
        <taxon>Pseudomonadati</taxon>
        <taxon>Bacteroidota</taxon>
        <taxon>Chitinophagia</taxon>
        <taxon>Chitinophagales</taxon>
        <taxon>Chitinophagaceae</taxon>
        <taxon>Chitinophaga</taxon>
    </lineage>
</organism>
<dbReference type="InterPro" id="IPR010559">
    <property type="entry name" value="Sig_transdc_His_kin_internal"/>
</dbReference>
<proteinExistence type="predicted"/>
<keyword evidence="3" id="KW-0808">Transferase</keyword>
<feature type="transmembrane region" description="Helical" evidence="1">
    <location>
        <begin position="234"/>
        <end position="253"/>
    </location>
</feature>
<dbReference type="Pfam" id="PF06580">
    <property type="entry name" value="His_kinase"/>
    <property type="match status" value="1"/>
</dbReference>
<dbReference type="SUPFAM" id="SSF55874">
    <property type="entry name" value="ATPase domain of HSP90 chaperone/DNA topoisomerase II/histidine kinase"/>
    <property type="match status" value="1"/>
</dbReference>
<evidence type="ECO:0000259" key="2">
    <source>
        <dbReference type="Pfam" id="PF06580"/>
    </source>
</evidence>
<name>A0ABV2T261_9BACT</name>
<dbReference type="PANTHER" id="PTHR34220:SF7">
    <property type="entry name" value="SENSOR HISTIDINE KINASE YPDA"/>
    <property type="match status" value="1"/>
</dbReference>
<dbReference type="Gene3D" id="3.30.565.10">
    <property type="entry name" value="Histidine kinase-like ATPase, C-terminal domain"/>
    <property type="match status" value="1"/>
</dbReference>
<feature type="transmembrane region" description="Helical" evidence="1">
    <location>
        <begin position="7"/>
        <end position="25"/>
    </location>
</feature>
<dbReference type="InterPro" id="IPR050640">
    <property type="entry name" value="Bact_2-comp_sensor_kinase"/>
</dbReference>
<feature type="transmembrane region" description="Helical" evidence="1">
    <location>
        <begin position="91"/>
        <end position="112"/>
    </location>
</feature>
<evidence type="ECO:0000313" key="4">
    <source>
        <dbReference type="Proteomes" id="UP001549749"/>
    </source>
</evidence>
<dbReference type="EMBL" id="JBEXAC010000001">
    <property type="protein sequence ID" value="MET6997116.1"/>
    <property type="molecule type" value="Genomic_DNA"/>
</dbReference>
<dbReference type="Proteomes" id="UP001549749">
    <property type="component" value="Unassembled WGS sequence"/>
</dbReference>
<keyword evidence="4" id="KW-1185">Reference proteome</keyword>
<protein>
    <submittedName>
        <fullName evidence="3">Histidine kinase</fullName>
    </submittedName>
</protein>
<accession>A0ABV2T261</accession>
<dbReference type="InterPro" id="IPR036890">
    <property type="entry name" value="HATPase_C_sf"/>
</dbReference>
<feature type="domain" description="Signal transduction histidine kinase internal region" evidence="2">
    <location>
        <begin position="309"/>
        <end position="386"/>
    </location>
</feature>
<feature type="transmembrane region" description="Helical" evidence="1">
    <location>
        <begin position="132"/>
        <end position="152"/>
    </location>
</feature>
<feature type="transmembrane region" description="Helical" evidence="1">
    <location>
        <begin position="265"/>
        <end position="285"/>
    </location>
</feature>
<evidence type="ECO:0000256" key="1">
    <source>
        <dbReference type="SAM" id="Phobius"/>
    </source>
</evidence>
<feature type="transmembrane region" description="Helical" evidence="1">
    <location>
        <begin position="172"/>
        <end position="190"/>
    </location>
</feature>
<dbReference type="PANTHER" id="PTHR34220">
    <property type="entry name" value="SENSOR HISTIDINE KINASE YPDA"/>
    <property type="match status" value="1"/>
</dbReference>
<evidence type="ECO:0000313" key="3">
    <source>
        <dbReference type="EMBL" id="MET6997116.1"/>
    </source>
</evidence>
<sequence length="506" mass="58756">MNKLTKIEGWVATGIFLLILFPLISEGVTHDVFSLQRWYGNNFAAHHQVFDYYINYLLPRLANVTVVYGAFMFLNTFIVPRFIDQHRYAEGLLLCIPVAGVVFLVMLVAYSYQDAWLYGLYDTIKGAHMHMAKAAFNNTIFYCIIYITYYLVRRLYLLQIHGRLISSPQTIYLLKEIGLVVAVWCLLLVVTIGQELWFLQRILLWVVPFYVIIYFLWHYWLLPRYDKHKNKNTLYWQTFLVSVLLGLVFLKLFTMGRWMGPERVAIFVAMAATIELLVVLPLGWWRHYRIKSRAAMVRHLRAELGQSTANLDFLRSQINPHFLFNALNTLYGTSLQENAPRTSEGIQQLGDIMRFMLHENNRDKIPLSKEVAYLHNYISLQRLRIQTSPDIQIDIDIAAYDGGLEIAPMLLIPFIENAFKYGISLRNKSRISVSFYCEAGKIYFDVSNTIHPKPEGDTEPERTGIGLENVKQRLSLLYPGRHELTIRQSASEFFVHLTIDTDSPNV</sequence>
<keyword evidence="1" id="KW-0812">Transmembrane</keyword>
<dbReference type="RefSeq" id="WP_354659755.1">
    <property type="nucleotide sequence ID" value="NZ_JBEXAC010000001.1"/>
</dbReference>
<keyword evidence="3" id="KW-0418">Kinase</keyword>
<keyword evidence="1" id="KW-0472">Membrane</keyword>
<dbReference type="GO" id="GO:0016301">
    <property type="term" value="F:kinase activity"/>
    <property type="evidence" value="ECO:0007669"/>
    <property type="project" value="UniProtKB-KW"/>
</dbReference>